<name>A0A6B2KVL9_9NEIS</name>
<proteinExistence type="inferred from homology"/>
<dbReference type="Proteomes" id="UP000482578">
    <property type="component" value="Unassembled WGS sequence"/>
</dbReference>
<keyword evidence="3" id="KW-1185">Reference proteome</keyword>
<dbReference type="GO" id="GO:0047580">
    <property type="term" value="F:4-hydroxyproline epimerase activity"/>
    <property type="evidence" value="ECO:0007669"/>
    <property type="project" value="TreeGrafter"/>
</dbReference>
<evidence type="ECO:0000256" key="1">
    <source>
        <dbReference type="ARBA" id="ARBA00007529"/>
    </source>
</evidence>
<dbReference type="PANTHER" id="PTHR33442">
    <property type="entry name" value="TRANS-3-HYDROXY-L-PROLINE DEHYDRATASE"/>
    <property type="match status" value="1"/>
</dbReference>
<dbReference type="FunFam" id="3.10.310.10:FF:000005">
    <property type="entry name" value="Proline racemase"/>
    <property type="match status" value="1"/>
</dbReference>
<sequence>MKFSNLVQAVDAHTAGEPARVLTGGMPFIPGRDMPAKRAWFQRELDYLRTAVMLEPRGHADMFGSMLLAPTRDDADLGVLFLDSGGYLNMCVHGSIAAVTVAMETGIVPMDEGVSHLTLETPAGLVRAEAEVSNGRVREVAIANIPAFVAHLDAVVDVPGLGSVRMDVAFGGNFFALVDASQLGLALVPENAAALAELGARLRDAANAALTVRHPELAHIDSIDLVELYSHADAGEGASCRNVVVFGDGQLDRSPCGTGTCAKMACLAARGLLAKGETFVNESIIGTRFHGRVLGYTQVGVYDAILPQVSGAAYITGFNQLLIDERDPVRHGFMLK</sequence>
<organism evidence="2 3">
    <name type="scientific">Crenobacter caeni</name>
    <dbReference type="NCBI Taxonomy" id="2705474"/>
    <lineage>
        <taxon>Bacteria</taxon>
        <taxon>Pseudomonadati</taxon>
        <taxon>Pseudomonadota</taxon>
        <taxon>Betaproteobacteria</taxon>
        <taxon>Neisseriales</taxon>
        <taxon>Neisseriaceae</taxon>
        <taxon>Crenobacter</taxon>
    </lineage>
</organism>
<dbReference type="Pfam" id="PF05544">
    <property type="entry name" value="Pro_racemase"/>
    <property type="match status" value="1"/>
</dbReference>
<dbReference type="EMBL" id="JAAGAA010000021">
    <property type="protein sequence ID" value="NDV14305.1"/>
    <property type="molecule type" value="Genomic_DNA"/>
</dbReference>
<dbReference type="AlphaFoldDB" id="A0A6B2KVL9"/>
<dbReference type="SFLD" id="SFLDS00028">
    <property type="entry name" value="Proline_Racemase"/>
    <property type="match status" value="1"/>
</dbReference>
<evidence type="ECO:0000313" key="3">
    <source>
        <dbReference type="Proteomes" id="UP000482578"/>
    </source>
</evidence>
<reference evidence="2 3" key="1">
    <citation type="submission" date="2020-02" db="EMBL/GenBank/DDBJ databases">
        <authorList>
            <person name="Yang Z."/>
        </authorList>
    </citation>
    <scope>NUCLEOTIDE SEQUENCE [LARGE SCALE GENOMIC DNA]</scope>
    <source>
        <strain evidence="2 3">HX-7-9</strain>
    </source>
</reference>
<dbReference type="Gene3D" id="3.10.310.10">
    <property type="entry name" value="Diaminopimelate Epimerase, Chain A, domain 1"/>
    <property type="match status" value="2"/>
</dbReference>
<dbReference type="SUPFAM" id="SSF54506">
    <property type="entry name" value="Diaminopimelate epimerase-like"/>
    <property type="match status" value="1"/>
</dbReference>
<evidence type="ECO:0000313" key="2">
    <source>
        <dbReference type="EMBL" id="NDV14305.1"/>
    </source>
</evidence>
<protein>
    <submittedName>
        <fullName evidence="2">Proline racemase</fullName>
    </submittedName>
</protein>
<accession>A0A6B2KVL9</accession>
<comment type="similarity">
    <text evidence="1">Belongs to the proline racemase family.</text>
</comment>
<dbReference type="InterPro" id="IPR008794">
    <property type="entry name" value="Pro_racemase_fam"/>
</dbReference>
<comment type="caution">
    <text evidence="2">The sequence shown here is derived from an EMBL/GenBank/DDBJ whole genome shotgun (WGS) entry which is preliminary data.</text>
</comment>
<gene>
    <name evidence="2" type="ORF">GZH52_16185</name>
</gene>
<dbReference type="RefSeq" id="WP_163317960.1">
    <property type="nucleotide sequence ID" value="NZ_JAAGAA010000021.1"/>
</dbReference>
<dbReference type="PANTHER" id="PTHR33442:SF5">
    <property type="entry name" value="BIFUNCTIONAL TRANS-3-HYDROXY-L-PROLINE DEHYDRATASE_2-EPIMERASE"/>
    <property type="match status" value="1"/>
</dbReference>
<dbReference type="PIRSF" id="PIRSF029792">
    <property type="entry name" value="Pro_racemase"/>
    <property type="match status" value="1"/>
</dbReference>